<dbReference type="PROSITE" id="PS50011">
    <property type="entry name" value="PROTEIN_KINASE_DOM"/>
    <property type="match status" value="1"/>
</dbReference>
<feature type="compositionally biased region" description="Basic residues" evidence="3">
    <location>
        <begin position="403"/>
        <end position="423"/>
    </location>
</feature>
<dbReference type="Gene3D" id="1.10.510.10">
    <property type="entry name" value="Transferase(Phosphotransferase) domain 1"/>
    <property type="match status" value="1"/>
</dbReference>
<feature type="region of interest" description="Disordered" evidence="3">
    <location>
        <begin position="372"/>
        <end position="445"/>
    </location>
</feature>
<dbReference type="Pfam" id="PF00069">
    <property type="entry name" value="Pkinase"/>
    <property type="match status" value="1"/>
</dbReference>
<feature type="compositionally biased region" description="Low complexity" evidence="3">
    <location>
        <begin position="424"/>
        <end position="439"/>
    </location>
</feature>
<protein>
    <recommendedName>
        <fullName evidence="4">Protein kinase domain-containing protein</fullName>
    </recommendedName>
</protein>
<evidence type="ECO:0000256" key="1">
    <source>
        <dbReference type="ARBA" id="ARBA00022741"/>
    </source>
</evidence>
<dbReference type="Gene3D" id="3.30.200.20">
    <property type="entry name" value="Phosphorylase Kinase, domain 1"/>
    <property type="match status" value="1"/>
</dbReference>
<evidence type="ECO:0000313" key="6">
    <source>
        <dbReference type="Proteomes" id="UP001165090"/>
    </source>
</evidence>
<comment type="caution">
    <text evidence="5">The sequence shown here is derived from an EMBL/GenBank/DDBJ whole genome shotgun (WGS) entry which is preliminary data.</text>
</comment>
<dbReference type="SMART" id="SM00220">
    <property type="entry name" value="S_TKc"/>
    <property type="match status" value="1"/>
</dbReference>
<dbReference type="PANTHER" id="PTHR24055">
    <property type="entry name" value="MITOGEN-ACTIVATED PROTEIN KINASE"/>
    <property type="match status" value="1"/>
</dbReference>
<feature type="region of interest" description="Disordered" evidence="3">
    <location>
        <begin position="660"/>
        <end position="683"/>
    </location>
</feature>
<feature type="region of interest" description="Disordered" evidence="3">
    <location>
        <begin position="773"/>
        <end position="803"/>
    </location>
</feature>
<dbReference type="InterPro" id="IPR000719">
    <property type="entry name" value="Prot_kinase_dom"/>
</dbReference>
<reference evidence="5 6" key="1">
    <citation type="journal article" date="2023" name="IScience">
        <title>Expanded male sex-determining region conserved during the evolution of homothallism in the green alga Volvox.</title>
        <authorList>
            <person name="Yamamoto K."/>
            <person name="Matsuzaki R."/>
            <person name="Mahakham W."/>
            <person name="Heman W."/>
            <person name="Sekimoto H."/>
            <person name="Kawachi M."/>
            <person name="Minakuchi Y."/>
            <person name="Toyoda A."/>
            <person name="Nozaki H."/>
        </authorList>
    </citation>
    <scope>NUCLEOTIDE SEQUENCE [LARGE SCALE GENOMIC DNA]</scope>
    <source>
        <strain evidence="5 6">NIES-4468</strain>
    </source>
</reference>
<dbReference type="InterPro" id="IPR050117">
    <property type="entry name" value="MAPK"/>
</dbReference>
<feature type="region of interest" description="Disordered" evidence="3">
    <location>
        <begin position="1028"/>
        <end position="1071"/>
    </location>
</feature>
<dbReference type="EMBL" id="BSDZ01000021">
    <property type="protein sequence ID" value="GLI64843.1"/>
    <property type="molecule type" value="Genomic_DNA"/>
</dbReference>
<feature type="domain" description="Protein kinase" evidence="4">
    <location>
        <begin position="4"/>
        <end position="340"/>
    </location>
</feature>
<evidence type="ECO:0000256" key="2">
    <source>
        <dbReference type="ARBA" id="ARBA00022840"/>
    </source>
</evidence>
<organism evidence="5 6">
    <name type="scientific">Volvox africanus</name>
    <dbReference type="NCBI Taxonomy" id="51714"/>
    <lineage>
        <taxon>Eukaryota</taxon>
        <taxon>Viridiplantae</taxon>
        <taxon>Chlorophyta</taxon>
        <taxon>core chlorophytes</taxon>
        <taxon>Chlorophyceae</taxon>
        <taxon>CS clade</taxon>
        <taxon>Chlamydomonadales</taxon>
        <taxon>Volvocaceae</taxon>
        <taxon>Volvox</taxon>
    </lineage>
</organism>
<proteinExistence type="predicted"/>
<dbReference type="InterPro" id="IPR011009">
    <property type="entry name" value="Kinase-like_dom_sf"/>
</dbReference>
<keyword evidence="6" id="KW-1185">Reference proteome</keyword>
<dbReference type="Proteomes" id="UP001165090">
    <property type="component" value="Unassembled WGS sequence"/>
</dbReference>
<feature type="compositionally biased region" description="Polar residues" evidence="3">
    <location>
        <begin position="385"/>
        <end position="395"/>
    </location>
</feature>
<dbReference type="PROSITE" id="PS00108">
    <property type="entry name" value="PROTEIN_KINASE_ST"/>
    <property type="match status" value="1"/>
</dbReference>
<keyword evidence="2" id="KW-0067">ATP-binding</keyword>
<feature type="compositionally biased region" description="Low complexity" evidence="3">
    <location>
        <begin position="777"/>
        <end position="796"/>
    </location>
</feature>
<keyword evidence="1" id="KW-0547">Nucleotide-binding</keyword>
<dbReference type="InterPro" id="IPR008271">
    <property type="entry name" value="Ser/Thr_kinase_AS"/>
</dbReference>
<evidence type="ECO:0000313" key="5">
    <source>
        <dbReference type="EMBL" id="GLI64843.1"/>
    </source>
</evidence>
<feature type="compositionally biased region" description="Low complexity" evidence="3">
    <location>
        <begin position="1051"/>
        <end position="1067"/>
    </location>
</feature>
<gene>
    <name evidence="5" type="ORF">VaNZ11_008145</name>
</gene>
<sequence>MEVFQHCCWLGHGSYGDVQLCEVSSRTMEMLLGAEHQQVDKQAPAPILIALKTWKNAHKEGKVMQIALREVQLLKAVSHPNIIKLQSAFRTQSGHVCMVFEYGGKSTHQLLETRFPGGFPQPKLQRLTFQIVQALRYLHSRKIVHRDVKPANILVDSEGVLRLCDFGFARYLSGSTNPEAVLLSTTRDGNDPVGDGSGDSGLWTPYVITRWYRAPEVLLGMPYGAQADVWSLGCTLAELAIGEPLLPGTSSVDQIGLIANLLGPLPNHMTSRVTFPPTDKLRSGAALPAGGKVAPAAVEALRQRLGPDHGAEFLDLITACLKTDPRGRPTMEQLLGMPYLLDAARLFDGSSLADTYSAVSLAGPVNAARKLAAPSQSFPPPQASGTDGSQSSKAQPVQPGQCRFHRCHPHPPPHQQHIHHQQQRCRVNLQQQQQQQQQQDSRARDMFRCSRGLQHSTSMNSSVDAGSTLTSASCSVMSTTPVMRSVTSVTDSSYSTIPLGSCTCCSICSGAAGISSDVVCTCHVESSNFVSGSASNAQPLLSPAVAAAATAAAVRPSSCRAHIGSSMYAAVARNTEPDPPEGLRGATEEAVAHPPLVGIGMGGSDGTCWRGTAMVHGSGKSCVNQACMGQVDADDPTAAMASSLSDVTIAHPQSLSVTAAAARPGPPTVHLDSQPAPPHPSGLSREAAIRAMTAAAAFATNESAAASTVAAAMAPSSRALSLYFHHHHHQQQQQQQQQCFAVVMRAALAGAHGDLGGEPVPCVLNEMLVRDNGGSGCSTRSRSSSSSRCSSSSGDSEQICASRTDTTGPEFAAAGAAATAAASDSFDVSGDGIETGARQAWRNPAVLRSQDDYDCVFDDGGDNGGRGGYTGGGRGTADHPMQMLTAHWLDNYYHDCSPVATSAAATVVAGLKAMATAAACGASSHTTVSFNWHNAESPCSGVLGRIQGNQPLNHTMALGSDAWPMPRPTPPPPKQQAVGQVLEMQPLAAQVQPPQPLKLRPEQQLLRRRRHLCGYVVAPAAAGAIVGASQAHPPPQRPAADISCSDDRYVDGSWSSPGDAGSGSDSDSGCRPRDLTWTSFALRRGYASAPGAITTITAAPNADACVALPCRMPNWTRARWAVTTTAGIRPQSGEVLRDAIVASGLACGPVWPPYGSPRDSERSTCEESMGMRRCDDAGDSEARSADVPIAATAAVVAAAAAAAAAQGPAGGAAQMHVAAGSVTVAAECINSESFSLDSTTGARSCCASIGEQRGHVTAVAEAGNTASAATCRDVSSRGNKSSHRFKRWLRKGRNWLRHLLQGSFPTRESLPR</sequence>
<name>A0ABQ5S5Y4_9CHLO</name>
<dbReference type="SUPFAM" id="SSF56112">
    <property type="entry name" value="Protein kinase-like (PK-like)"/>
    <property type="match status" value="1"/>
</dbReference>
<evidence type="ECO:0000259" key="4">
    <source>
        <dbReference type="PROSITE" id="PS50011"/>
    </source>
</evidence>
<evidence type="ECO:0000256" key="3">
    <source>
        <dbReference type="SAM" id="MobiDB-lite"/>
    </source>
</evidence>
<accession>A0ABQ5S5Y4</accession>